<dbReference type="GeneID" id="20564413"/>
<dbReference type="InterPro" id="IPR011011">
    <property type="entry name" value="Znf_FYVE_PHD"/>
</dbReference>
<organism evidence="5 6">
    <name type="scientific">Encephalitozoon romaleae (strain SJ-2008)</name>
    <name type="common">Microsporidian parasite</name>
    <dbReference type="NCBI Taxonomy" id="1178016"/>
    <lineage>
        <taxon>Eukaryota</taxon>
        <taxon>Fungi</taxon>
        <taxon>Fungi incertae sedis</taxon>
        <taxon>Microsporidia</taxon>
        <taxon>Unikaryonidae</taxon>
        <taxon>Encephalitozoon</taxon>
    </lineage>
</organism>
<dbReference type="PANTHER" id="PTHR13793">
    <property type="entry name" value="PHD FINGER PROTEINS"/>
    <property type="match status" value="1"/>
</dbReference>
<proteinExistence type="predicted"/>
<dbReference type="CDD" id="cd15571">
    <property type="entry name" value="ePHD"/>
    <property type="match status" value="1"/>
</dbReference>
<dbReference type="GO" id="GO:0006357">
    <property type="term" value="P:regulation of transcription by RNA polymerase II"/>
    <property type="evidence" value="ECO:0007669"/>
    <property type="project" value="TreeGrafter"/>
</dbReference>
<evidence type="ECO:0000256" key="3">
    <source>
        <dbReference type="ARBA" id="ARBA00022833"/>
    </source>
</evidence>
<dbReference type="Proteomes" id="UP000010094">
    <property type="component" value="Chromosome IXc"/>
</dbReference>
<dbReference type="CDD" id="cd15492">
    <property type="entry name" value="PHD_BRPF_JADE_like"/>
    <property type="match status" value="1"/>
</dbReference>
<dbReference type="PANTHER" id="PTHR13793:SF107">
    <property type="entry name" value="BROMODOMAIN-CONTAINING PROTEIN HOMOLOG"/>
    <property type="match status" value="1"/>
</dbReference>
<dbReference type="SUPFAM" id="SSF57903">
    <property type="entry name" value="FYVE/PHD zinc finger"/>
    <property type="match status" value="1"/>
</dbReference>
<dbReference type="GO" id="GO:0008270">
    <property type="term" value="F:zinc ion binding"/>
    <property type="evidence" value="ECO:0007669"/>
    <property type="project" value="UniProtKB-KW"/>
</dbReference>
<dbReference type="VEuPathDB" id="MicrosporidiaDB:EROM_091890"/>
<keyword evidence="3" id="KW-0862">Zinc</keyword>
<feature type="domain" description="PHD-type" evidence="4">
    <location>
        <begin position="187"/>
        <end position="288"/>
    </location>
</feature>
<dbReference type="InterPro" id="IPR050701">
    <property type="entry name" value="Histone_Mod_Regulator"/>
</dbReference>
<dbReference type="PROSITE" id="PS01359">
    <property type="entry name" value="ZF_PHD_1"/>
    <property type="match status" value="1"/>
</dbReference>
<reference evidence="5" key="1">
    <citation type="journal article" date="2012" name="Proc. Natl. Acad. Sci. U.S.A.">
        <title>Gain and loss of multiple functionally related, horizontally transferred genes in the reduced genomes of two microsporidian parasites.</title>
        <authorList>
            <person name="Pombert J.-F."/>
            <person name="Selman M."/>
            <person name="Burki F."/>
            <person name="Bardell F.T."/>
            <person name="Farinelli L."/>
            <person name="Solter L.F."/>
            <person name="Whitman D.W."/>
            <person name="Weiss L.M."/>
            <person name="Corradi N."/>
            <person name="Keeling P.J."/>
        </authorList>
    </citation>
    <scope>NUCLEOTIDE SEQUENCE [LARGE SCALE GENOMIC DNA]</scope>
    <source>
        <strain evidence="5">SJ-2008</strain>
    </source>
</reference>
<dbReference type="SMART" id="SM00249">
    <property type="entry name" value="PHD"/>
    <property type="match status" value="2"/>
</dbReference>
<dbReference type="RefSeq" id="XP_009265300.1">
    <property type="nucleotide sequence ID" value="XM_009267025.1"/>
</dbReference>
<evidence type="ECO:0000256" key="2">
    <source>
        <dbReference type="ARBA" id="ARBA00022771"/>
    </source>
</evidence>
<keyword evidence="6" id="KW-1185">Reference proteome</keyword>
<gene>
    <name evidence="5" type="ordered locus">EROM_091890</name>
</gene>
<keyword evidence="2" id="KW-0863">Zinc-finger</keyword>
<dbReference type="InterPro" id="IPR013083">
    <property type="entry name" value="Znf_RING/FYVE/PHD"/>
</dbReference>
<dbReference type="Pfam" id="PF13832">
    <property type="entry name" value="zf-HC5HC2H_2"/>
    <property type="match status" value="1"/>
</dbReference>
<dbReference type="Gene3D" id="3.30.40.10">
    <property type="entry name" value="Zinc/RING finger domain, C3HC4 (zinc finger)"/>
    <property type="match status" value="2"/>
</dbReference>
<protein>
    <submittedName>
        <fullName evidence="5">PHD zinc finger-containing putative transcriptional regulator</fullName>
    </submittedName>
</protein>
<dbReference type="InterPro" id="IPR034732">
    <property type="entry name" value="EPHD"/>
</dbReference>
<dbReference type="InterPro" id="IPR019787">
    <property type="entry name" value="Znf_PHD-finger"/>
</dbReference>
<accession>I6ZKI3</accession>
<evidence type="ECO:0000313" key="6">
    <source>
        <dbReference type="Proteomes" id="UP000010094"/>
    </source>
</evidence>
<dbReference type="InterPro" id="IPR001965">
    <property type="entry name" value="Znf_PHD"/>
</dbReference>
<dbReference type="HOGENOM" id="CLU_056968_0_0_1"/>
<dbReference type="Pfam" id="PF13831">
    <property type="entry name" value="PHD_2"/>
    <property type="match status" value="1"/>
</dbReference>
<dbReference type="OrthoDB" id="20839at2759"/>
<sequence>MLTCRGKKFSIPYGESYHPKMSTSQSFGSIPREERSYKSIYDGIDLLRMHHIVADGIHPPEEKLKKKQTIQEEQGKDFFESILYKVDSYDRHYLHGSHPNVSENVFELIMDRLEKEWFFFVQGLVTRYVKPLRPSSFCDICTKYTSENDKALVVCQGCEICVHENCYGIQDLSDFWLCRRCIYREDSKECSFCISTNGVFKQTSDNKWGHVLCVMFNRSLSFGHPLSKEPIDVGSYTKESGCLFCDEVRGTVICCSYFACSKKYHVPCALDKCYFDLSNRLSYCIVHSPLKENTCELGHRKISAMKRFGYEKLSHPPIIRKKVPMACPKPTLFSKLSNLQPIATPSIIWRIKTYDLKGKYGKDMLKILKYWELKRRTVGEPLVVHPDILPGRWAEESWINKRKE</sequence>
<dbReference type="InterPro" id="IPR019786">
    <property type="entry name" value="Zinc_finger_PHD-type_CS"/>
</dbReference>
<dbReference type="KEGG" id="ero:EROM_091890"/>
<evidence type="ECO:0000259" key="4">
    <source>
        <dbReference type="PROSITE" id="PS51805"/>
    </source>
</evidence>
<dbReference type="AlphaFoldDB" id="I6ZKI3"/>
<evidence type="ECO:0000256" key="1">
    <source>
        <dbReference type="ARBA" id="ARBA00022723"/>
    </source>
</evidence>
<name>I6ZKI3_ENCRO</name>
<dbReference type="EMBL" id="CP003528">
    <property type="protein sequence ID" value="AFN83803.1"/>
    <property type="molecule type" value="Genomic_DNA"/>
</dbReference>
<evidence type="ECO:0000313" key="5">
    <source>
        <dbReference type="EMBL" id="AFN83803.1"/>
    </source>
</evidence>
<keyword evidence="1" id="KW-0479">Metal-binding</keyword>
<dbReference type="PROSITE" id="PS51805">
    <property type="entry name" value="EPHD"/>
    <property type="match status" value="1"/>
</dbReference>